<evidence type="ECO:0000313" key="2">
    <source>
        <dbReference type="EMBL" id="PZO41207.1"/>
    </source>
</evidence>
<dbReference type="Proteomes" id="UP000249081">
    <property type="component" value="Unassembled WGS sequence"/>
</dbReference>
<proteinExistence type="predicted"/>
<dbReference type="EMBL" id="QBMN01000067">
    <property type="protein sequence ID" value="PZO41207.1"/>
    <property type="molecule type" value="Genomic_DNA"/>
</dbReference>
<organism evidence="2 3">
    <name type="scientific">Shackletoniella antarctica</name>
    <dbReference type="NCBI Taxonomy" id="268115"/>
    <lineage>
        <taxon>Bacteria</taxon>
        <taxon>Bacillati</taxon>
        <taxon>Cyanobacteriota</taxon>
        <taxon>Cyanophyceae</taxon>
        <taxon>Oculatellales</taxon>
        <taxon>Oculatellaceae</taxon>
        <taxon>Shackletoniella</taxon>
    </lineage>
</organism>
<comment type="caution">
    <text evidence="2">The sequence shown here is derived from an EMBL/GenBank/DDBJ whole genome shotgun (WGS) entry which is preliminary data.</text>
</comment>
<evidence type="ECO:0000256" key="1">
    <source>
        <dbReference type="SAM" id="SignalP"/>
    </source>
</evidence>
<feature type="chain" id="PRO_5015910823" evidence="1">
    <location>
        <begin position="29"/>
        <end position="132"/>
    </location>
</feature>
<reference evidence="2 3" key="2">
    <citation type="submission" date="2018-06" db="EMBL/GenBank/DDBJ databases">
        <title>Metagenomic assembly of (sub)arctic Cyanobacteria and their associated microbiome from non-axenic cultures.</title>
        <authorList>
            <person name="Baurain D."/>
        </authorList>
    </citation>
    <scope>NUCLEOTIDE SEQUENCE [LARGE SCALE GENOMIC DNA]</scope>
    <source>
        <strain evidence="2">ULC041bin1</strain>
    </source>
</reference>
<sequence>MGIQLNHISGLTLALLVAAAVIAPPGHSQETSPQTVPDALDELTTTYSGDYFRNRGMTRQAKRIVGLGYPERELEWDSNATAEAVRDLWMLQSTADPTLRVPDLATPFTTSLLTMPSSSRPSVGSEFIFESF</sequence>
<keyword evidence="1" id="KW-0732">Signal</keyword>
<reference evidence="3" key="1">
    <citation type="submission" date="2018-04" db="EMBL/GenBank/DDBJ databases">
        <authorList>
            <person name="Cornet L."/>
        </authorList>
    </citation>
    <scope>NUCLEOTIDE SEQUENCE [LARGE SCALE GENOMIC DNA]</scope>
</reference>
<accession>A0A2W4WDD9</accession>
<dbReference type="AlphaFoldDB" id="A0A2W4WDD9"/>
<gene>
    <name evidence="2" type="ORF">DCF17_11010</name>
</gene>
<evidence type="ECO:0000313" key="3">
    <source>
        <dbReference type="Proteomes" id="UP000249081"/>
    </source>
</evidence>
<name>A0A2W4WDD9_9CYAN</name>
<protein>
    <submittedName>
        <fullName evidence="2">Uncharacterized protein</fullName>
    </submittedName>
</protein>
<feature type="signal peptide" evidence="1">
    <location>
        <begin position="1"/>
        <end position="28"/>
    </location>
</feature>